<proteinExistence type="predicted"/>
<evidence type="ECO:0008006" key="4">
    <source>
        <dbReference type="Google" id="ProtNLM"/>
    </source>
</evidence>
<gene>
    <name evidence="2" type="ORF">SAMN05421823_1209</name>
</gene>
<name>A0A1G9VED8_9BACT</name>
<dbReference type="STRING" id="1075417.SAMN05421823_1209"/>
<dbReference type="AlphaFoldDB" id="A0A1G9VED8"/>
<organism evidence="2 3">
    <name type="scientific">Catalinimonas alkaloidigena</name>
    <dbReference type="NCBI Taxonomy" id="1075417"/>
    <lineage>
        <taxon>Bacteria</taxon>
        <taxon>Pseudomonadati</taxon>
        <taxon>Bacteroidota</taxon>
        <taxon>Cytophagia</taxon>
        <taxon>Cytophagales</taxon>
        <taxon>Catalimonadaceae</taxon>
        <taxon>Catalinimonas</taxon>
    </lineage>
</organism>
<reference evidence="2 3" key="1">
    <citation type="submission" date="2016-10" db="EMBL/GenBank/DDBJ databases">
        <authorList>
            <person name="de Groot N.N."/>
        </authorList>
    </citation>
    <scope>NUCLEOTIDE SEQUENCE [LARGE SCALE GENOMIC DNA]</scope>
    <source>
        <strain evidence="2 3">DSM 25186</strain>
    </source>
</reference>
<evidence type="ECO:0000256" key="1">
    <source>
        <dbReference type="SAM" id="Phobius"/>
    </source>
</evidence>
<sequence>MCTGPFPPFCFLMHIIRFITLGVLVGLPGLAWGQIRDTLQNLRPGGPLPPYATEYQGTDQWGYWTGQNHLYREEFAEKYDLPGGGQVVGVISYHTGVWASPDTLCDFRVYDVVTEAQPPYRKPRLPGTLLGEASRYHSELDLTGGSTVTWFDEPVTVPDSFFVSFNLRDYAHGGFEGDTLALLHGPPGSRAPADAPRFGRNAVRRHNHGGADWVDFYSQNFTNLLTHFTLYPIVEYTTTDLADDREMSAPLQLLPVSPQPARQEARIRFRLARPGWVAVRVLDVHGRPVKSLPSQWHGAGEGEMRVSVRDLSTGTYLCVLETPELSIAQRLMVH</sequence>
<keyword evidence="1" id="KW-0812">Transmembrane</keyword>
<keyword evidence="1" id="KW-1133">Transmembrane helix</keyword>
<dbReference type="EMBL" id="FNFO01000020">
    <property type="protein sequence ID" value="SDM70460.1"/>
    <property type="molecule type" value="Genomic_DNA"/>
</dbReference>
<keyword evidence="1" id="KW-0472">Membrane</keyword>
<evidence type="ECO:0000313" key="2">
    <source>
        <dbReference type="EMBL" id="SDM70460.1"/>
    </source>
</evidence>
<evidence type="ECO:0000313" key="3">
    <source>
        <dbReference type="Proteomes" id="UP000198510"/>
    </source>
</evidence>
<protein>
    <recommendedName>
        <fullName evidence="4">Por secretion system C-terminal sorting domain-containing protein</fullName>
    </recommendedName>
</protein>
<keyword evidence="3" id="KW-1185">Reference proteome</keyword>
<accession>A0A1G9VED8</accession>
<dbReference type="Proteomes" id="UP000198510">
    <property type="component" value="Unassembled WGS sequence"/>
</dbReference>
<feature type="transmembrane region" description="Helical" evidence="1">
    <location>
        <begin position="12"/>
        <end position="33"/>
    </location>
</feature>